<evidence type="ECO:0000313" key="2">
    <source>
        <dbReference type="EMBL" id="TYR37171.1"/>
    </source>
</evidence>
<accession>A0A5D4H7V5</accession>
<reference evidence="2 3" key="1">
    <citation type="submission" date="2019-08" db="EMBL/GenBank/DDBJ databases">
        <authorList>
            <person name="Seo Y.L."/>
        </authorList>
    </citation>
    <scope>NUCLEOTIDE SEQUENCE [LARGE SCALE GENOMIC DNA]</scope>
    <source>
        <strain evidence="2 3">MaA-C15</strain>
    </source>
</reference>
<dbReference type="Proteomes" id="UP000323258">
    <property type="component" value="Unassembled WGS sequence"/>
</dbReference>
<evidence type="ECO:0000256" key="1">
    <source>
        <dbReference type="SAM" id="Coils"/>
    </source>
</evidence>
<dbReference type="EMBL" id="VSZS01000038">
    <property type="protein sequence ID" value="TYR37171.1"/>
    <property type="molecule type" value="Genomic_DNA"/>
</dbReference>
<proteinExistence type="predicted"/>
<reference evidence="2 3" key="2">
    <citation type="submission" date="2019-09" db="EMBL/GenBank/DDBJ databases">
        <title>Mesorhizobium sp. MaA-C15 isolated from Microcystis aeruginosa.</title>
        <authorList>
            <person name="Jeong S.E."/>
            <person name="Jin H.M."/>
            <person name="Jeon C.O."/>
        </authorList>
    </citation>
    <scope>NUCLEOTIDE SEQUENCE [LARGE SCALE GENOMIC DNA]</scope>
    <source>
        <strain evidence="2 3">MaA-C15</strain>
    </source>
</reference>
<organism evidence="2 3">
    <name type="scientific">Neoaquamicrobium microcysteis</name>
    <dbReference type="NCBI Taxonomy" id="2682781"/>
    <lineage>
        <taxon>Bacteria</taxon>
        <taxon>Pseudomonadati</taxon>
        <taxon>Pseudomonadota</taxon>
        <taxon>Alphaproteobacteria</taxon>
        <taxon>Hyphomicrobiales</taxon>
        <taxon>Phyllobacteriaceae</taxon>
        <taxon>Neoaquamicrobium</taxon>
    </lineage>
</organism>
<dbReference type="AlphaFoldDB" id="A0A5D4H7V5"/>
<feature type="coiled-coil region" evidence="1">
    <location>
        <begin position="7"/>
        <end position="58"/>
    </location>
</feature>
<protein>
    <submittedName>
        <fullName evidence="2">DUF465 domain-containing protein</fullName>
    </submittedName>
</protein>
<evidence type="ECO:0000313" key="3">
    <source>
        <dbReference type="Proteomes" id="UP000323258"/>
    </source>
</evidence>
<gene>
    <name evidence="2" type="ORF">FY036_00295</name>
</gene>
<keyword evidence="1" id="KW-0175">Coiled coil</keyword>
<dbReference type="Pfam" id="PF04325">
    <property type="entry name" value="DUF465"/>
    <property type="match status" value="1"/>
</dbReference>
<sequence length="81" mass="9687">MNMDPFLNSLRNRRAQIQARIEHEQARPAPDSLRLYGLKKLKLRFREQIEYLERLNREGQATVIPVIRRRSFTPTMARPRA</sequence>
<name>A0A5D4H7V5_9HYPH</name>
<keyword evidence="3" id="KW-1185">Reference proteome</keyword>
<comment type="caution">
    <text evidence="2">The sequence shown here is derived from an EMBL/GenBank/DDBJ whole genome shotgun (WGS) entry which is preliminary data.</text>
</comment>
<dbReference type="InterPro" id="IPR007420">
    <property type="entry name" value="DUF465"/>
</dbReference>